<keyword evidence="3" id="KW-0472">Membrane</keyword>
<evidence type="ECO:0000256" key="3">
    <source>
        <dbReference type="SAM" id="Phobius"/>
    </source>
</evidence>
<dbReference type="InterPro" id="IPR001245">
    <property type="entry name" value="Ser-Thr/Tyr_kinase_cat_dom"/>
</dbReference>
<dbReference type="PANTHER" id="PTHR27007">
    <property type="match status" value="1"/>
</dbReference>
<keyword evidence="2" id="KW-0067">ATP-binding</keyword>
<protein>
    <recommendedName>
        <fullName evidence="4">Protein kinase domain-containing protein</fullName>
    </recommendedName>
</protein>
<dbReference type="PROSITE" id="PS50011">
    <property type="entry name" value="PROTEIN_KINASE_DOM"/>
    <property type="match status" value="1"/>
</dbReference>
<dbReference type="Pfam" id="PF07714">
    <property type="entry name" value="PK_Tyr_Ser-Thr"/>
    <property type="match status" value="1"/>
</dbReference>
<dbReference type="AlphaFoldDB" id="A0AAV7G3L8"/>
<dbReference type="Gene3D" id="1.10.510.10">
    <property type="entry name" value="Transferase(Phosphotransferase) domain 1"/>
    <property type="match status" value="1"/>
</dbReference>
<keyword evidence="3" id="KW-1133">Transmembrane helix</keyword>
<dbReference type="InterPro" id="IPR011009">
    <property type="entry name" value="Kinase-like_dom_sf"/>
</dbReference>
<keyword evidence="6" id="KW-1185">Reference proteome</keyword>
<evidence type="ECO:0000313" key="6">
    <source>
        <dbReference type="Proteomes" id="UP000775213"/>
    </source>
</evidence>
<reference evidence="5 6" key="1">
    <citation type="journal article" date="2021" name="Hortic Res">
        <title>Chromosome-scale assembly of the Dendrobium chrysotoxum genome enhances the understanding of orchid evolution.</title>
        <authorList>
            <person name="Zhang Y."/>
            <person name="Zhang G.Q."/>
            <person name="Zhang D."/>
            <person name="Liu X.D."/>
            <person name="Xu X.Y."/>
            <person name="Sun W.H."/>
            <person name="Yu X."/>
            <person name="Zhu X."/>
            <person name="Wang Z.W."/>
            <person name="Zhao X."/>
            <person name="Zhong W.Y."/>
            <person name="Chen H."/>
            <person name="Yin W.L."/>
            <person name="Huang T."/>
            <person name="Niu S.C."/>
            <person name="Liu Z.J."/>
        </authorList>
    </citation>
    <scope>NUCLEOTIDE SEQUENCE [LARGE SCALE GENOMIC DNA]</scope>
    <source>
        <strain evidence="5">Lindl</strain>
    </source>
</reference>
<dbReference type="PROSITE" id="PS00108">
    <property type="entry name" value="PROTEIN_KINASE_ST"/>
    <property type="match status" value="1"/>
</dbReference>
<sequence>MNGKAQSLDLPSLPTLSELYKPKKKNSTFMAIIATLSTTVIILMATVVIVYRFYCSKNAELIKPWELEQGPHRFSYNELNRATKVFGDRELLGFGKVYKGVLPSSEAEITVKRISHGAALPPPLIAWVEHFRILRGVASTLLYLHEEWEHVVIHRDVKVGNVLLDANLDGWLSDFGLAKWVAVMMPISGEDGGRFGDDEEYKRAYQQRAVYWMVSKEKGTSAEKFEQFLLAPLSVPVMFFEGKFKMFYNPFKKTITSIAFDNSFSSSADKFMWLGKLRLHRREGLFGGPCSIDALPSNEWLNWLGLSNVSFCPWGCKEIITSITSR</sequence>
<dbReference type="EMBL" id="JAGFBR010000018">
    <property type="protein sequence ID" value="KAH0450307.1"/>
    <property type="molecule type" value="Genomic_DNA"/>
</dbReference>
<dbReference type="GO" id="GO:0004672">
    <property type="term" value="F:protein kinase activity"/>
    <property type="evidence" value="ECO:0007669"/>
    <property type="project" value="InterPro"/>
</dbReference>
<evidence type="ECO:0000256" key="2">
    <source>
        <dbReference type="ARBA" id="ARBA00022840"/>
    </source>
</evidence>
<dbReference type="GO" id="GO:0005524">
    <property type="term" value="F:ATP binding"/>
    <property type="evidence" value="ECO:0007669"/>
    <property type="project" value="UniProtKB-KW"/>
</dbReference>
<organism evidence="5 6">
    <name type="scientific">Dendrobium chrysotoxum</name>
    <name type="common">Orchid</name>
    <dbReference type="NCBI Taxonomy" id="161865"/>
    <lineage>
        <taxon>Eukaryota</taxon>
        <taxon>Viridiplantae</taxon>
        <taxon>Streptophyta</taxon>
        <taxon>Embryophyta</taxon>
        <taxon>Tracheophyta</taxon>
        <taxon>Spermatophyta</taxon>
        <taxon>Magnoliopsida</taxon>
        <taxon>Liliopsida</taxon>
        <taxon>Asparagales</taxon>
        <taxon>Orchidaceae</taxon>
        <taxon>Epidendroideae</taxon>
        <taxon>Malaxideae</taxon>
        <taxon>Dendrobiinae</taxon>
        <taxon>Dendrobium</taxon>
    </lineage>
</organism>
<gene>
    <name evidence="5" type="ORF">IEQ34_020999</name>
</gene>
<evidence type="ECO:0000259" key="4">
    <source>
        <dbReference type="PROSITE" id="PS50011"/>
    </source>
</evidence>
<dbReference type="InterPro" id="IPR008271">
    <property type="entry name" value="Ser/Thr_kinase_AS"/>
</dbReference>
<dbReference type="Gene3D" id="3.30.200.20">
    <property type="entry name" value="Phosphorylase Kinase, domain 1"/>
    <property type="match status" value="1"/>
</dbReference>
<dbReference type="Proteomes" id="UP000775213">
    <property type="component" value="Unassembled WGS sequence"/>
</dbReference>
<evidence type="ECO:0000313" key="5">
    <source>
        <dbReference type="EMBL" id="KAH0450307.1"/>
    </source>
</evidence>
<accession>A0AAV7G3L8</accession>
<name>A0AAV7G3L8_DENCH</name>
<comment type="caution">
    <text evidence="5">The sequence shown here is derived from an EMBL/GenBank/DDBJ whole genome shotgun (WGS) entry which is preliminary data.</text>
</comment>
<dbReference type="InterPro" id="IPR000719">
    <property type="entry name" value="Prot_kinase_dom"/>
</dbReference>
<keyword evidence="3" id="KW-0812">Transmembrane</keyword>
<feature type="transmembrane region" description="Helical" evidence="3">
    <location>
        <begin position="29"/>
        <end position="54"/>
    </location>
</feature>
<keyword evidence="1" id="KW-0547">Nucleotide-binding</keyword>
<dbReference type="InterPro" id="IPR050528">
    <property type="entry name" value="L-type_Lectin-RKs"/>
</dbReference>
<feature type="domain" description="Protein kinase" evidence="4">
    <location>
        <begin position="1"/>
        <end position="326"/>
    </location>
</feature>
<proteinExistence type="predicted"/>
<dbReference type="GO" id="GO:0051707">
    <property type="term" value="P:response to other organism"/>
    <property type="evidence" value="ECO:0007669"/>
    <property type="project" value="UniProtKB-ARBA"/>
</dbReference>
<evidence type="ECO:0000256" key="1">
    <source>
        <dbReference type="ARBA" id="ARBA00022741"/>
    </source>
</evidence>
<dbReference type="SUPFAM" id="SSF56112">
    <property type="entry name" value="Protein kinase-like (PK-like)"/>
    <property type="match status" value="1"/>
</dbReference>